<proteinExistence type="predicted"/>
<organism evidence="1 2">
    <name type="scientific">Nezara viridula</name>
    <name type="common">Southern green stink bug</name>
    <name type="synonym">Cimex viridulus</name>
    <dbReference type="NCBI Taxonomy" id="85310"/>
    <lineage>
        <taxon>Eukaryota</taxon>
        <taxon>Metazoa</taxon>
        <taxon>Ecdysozoa</taxon>
        <taxon>Arthropoda</taxon>
        <taxon>Hexapoda</taxon>
        <taxon>Insecta</taxon>
        <taxon>Pterygota</taxon>
        <taxon>Neoptera</taxon>
        <taxon>Paraneoptera</taxon>
        <taxon>Hemiptera</taxon>
        <taxon>Heteroptera</taxon>
        <taxon>Panheteroptera</taxon>
        <taxon>Pentatomomorpha</taxon>
        <taxon>Pentatomoidea</taxon>
        <taxon>Pentatomidae</taxon>
        <taxon>Pentatominae</taxon>
        <taxon>Nezara</taxon>
    </lineage>
</organism>
<protein>
    <submittedName>
        <fullName evidence="1">Uncharacterized protein</fullName>
    </submittedName>
</protein>
<dbReference type="AlphaFoldDB" id="A0A9P0HP45"/>
<evidence type="ECO:0000313" key="2">
    <source>
        <dbReference type="Proteomes" id="UP001152798"/>
    </source>
</evidence>
<evidence type="ECO:0000313" key="1">
    <source>
        <dbReference type="EMBL" id="CAH1405289.1"/>
    </source>
</evidence>
<reference evidence="1" key="1">
    <citation type="submission" date="2022-01" db="EMBL/GenBank/DDBJ databases">
        <authorList>
            <person name="King R."/>
        </authorList>
    </citation>
    <scope>NUCLEOTIDE SEQUENCE</scope>
</reference>
<accession>A0A9P0HP45</accession>
<dbReference type="Proteomes" id="UP001152798">
    <property type="component" value="Chromosome 6"/>
</dbReference>
<gene>
    <name evidence="1" type="ORF">NEZAVI_LOCUS13526</name>
</gene>
<sequence>MKKSILIYIFHLLSTISSRNLMFSP</sequence>
<dbReference type="EMBL" id="OV725082">
    <property type="protein sequence ID" value="CAH1405289.1"/>
    <property type="molecule type" value="Genomic_DNA"/>
</dbReference>
<name>A0A9P0HP45_NEZVI</name>
<keyword evidence="2" id="KW-1185">Reference proteome</keyword>